<name>X0B3Z9_FUSOX</name>
<protein>
    <submittedName>
        <fullName evidence="1">Uncharacterized protein</fullName>
    </submittedName>
</protein>
<organism evidence="1 2">
    <name type="scientific">Fusarium oxysporum f. sp. raphani 54005</name>
    <dbReference type="NCBI Taxonomy" id="1089458"/>
    <lineage>
        <taxon>Eukaryota</taxon>
        <taxon>Fungi</taxon>
        <taxon>Dikarya</taxon>
        <taxon>Ascomycota</taxon>
        <taxon>Pezizomycotina</taxon>
        <taxon>Sordariomycetes</taxon>
        <taxon>Hypocreomycetidae</taxon>
        <taxon>Hypocreales</taxon>
        <taxon>Nectriaceae</taxon>
        <taxon>Fusarium</taxon>
        <taxon>Fusarium oxysporum species complex</taxon>
    </lineage>
</organism>
<dbReference type="AlphaFoldDB" id="X0B3Z9"/>
<accession>X0B3Z9</accession>
<dbReference type="Proteomes" id="UP000030663">
    <property type="component" value="Unassembled WGS sequence"/>
</dbReference>
<proteinExistence type="predicted"/>
<dbReference type="HOGENOM" id="CLU_023194_7_3_1"/>
<evidence type="ECO:0000313" key="1">
    <source>
        <dbReference type="EMBL" id="EXK76481.1"/>
    </source>
</evidence>
<keyword evidence="2" id="KW-1185">Reference proteome</keyword>
<reference evidence="1 2" key="1">
    <citation type="submission" date="2011-11" db="EMBL/GenBank/DDBJ databases">
        <title>The Genome Sequence of Fusarium oxysporum PHW815.</title>
        <authorList>
            <consortium name="The Broad Institute Genome Sequencing Platform"/>
            <person name="Ma L.-J."/>
            <person name="Gale L.R."/>
            <person name="Schwartz D.C."/>
            <person name="Zhou S."/>
            <person name="Corby-Kistler H."/>
            <person name="Young S.K."/>
            <person name="Zeng Q."/>
            <person name="Gargeya S."/>
            <person name="Fitzgerald M."/>
            <person name="Haas B."/>
            <person name="Abouelleil A."/>
            <person name="Alvarado L."/>
            <person name="Arachchi H.M."/>
            <person name="Berlin A."/>
            <person name="Brown A."/>
            <person name="Chapman S.B."/>
            <person name="Chen Z."/>
            <person name="Dunbar C."/>
            <person name="Freedman E."/>
            <person name="Gearin G."/>
            <person name="Goldberg J."/>
            <person name="Griggs A."/>
            <person name="Gujja S."/>
            <person name="Heiman D."/>
            <person name="Howarth C."/>
            <person name="Larson L."/>
            <person name="Lui A."/>
            <person name="MacDonald P.J.P."/>
            <person name="Montmayeur A."/>
            <person name="Murphy C."/>
            <person name="Neiman D."/>
            <person name="Pearson M."/>
            <person name="Priest M."/>
            <person name="Roberts A."/>
            <person name="Saif S."/>
            <person name="Shea T."/>
            <person name="Shenoy N."/>
            <person name="Sisk P."/>
            <person name="Stolte C."/>
            <person name="Sykes S."/>
            <person name="Wortman J."/>
            <person name="Nusbaum C."/>
            <person name="Birren B."/>
        </authorList>
    </citation>
    <scope>NUCLEOTIDE SEQUENCE [LARGE SCALE GENOMIC DNA]</scope>
    <source>
        <strain evidence="1 2">54005</strain>
    </source>
</reference>
<evidence type="ECO:0000313" key="2">
    <source>
        <dbReference type="Proteomes" id="UP000030663"/>
    </source>
</evidence>
<gene>
    <name evidence="1" type="ORF">FOQG_18779</name>
</gene>
<sequence length="159" mass="17455">MGTIYNLGCYPVSLLHFVIETAFGSGAFAKRQLHDFGNISTEGNLSALTMAFLQARSRPTATATIHSRFSETRAGLGLTNPWLPIAGDNIIGIKTYGGETELVVVRAELDAFGYQVKKVERYLPRGVKTAERPSPNIDQSVENMGLLTEWEALIQSQHK</sequence>
<dbReference type="EMBL" id="KI979500">
    <property type="protein sequence ID" value="EXK76481.1"/>
    <property type="molecule type" value="Genomic_DNA"/>
</dbReference>